<evidence type="ECO:0000256" key="5">
    <source>
        <dbReference type="ARBA" id="ARBA00023136"/>
    </source>
</evidence>
<keyword evidence="2" id="KW-1003">Cell membrane</keyword>
<keyword evidence="5 6" id="KW-0472">Membrane</keyword>
<feature type="transmembrane region" description="Helical" evidence="6">
    <location>
        <begin position="95"/>
        <end position="115"/>
    </location>
</feature>
<dbReference type="Proteomes" id="UP000783102">
    <property type="component" value="Unassembled WGS sequence"/>
</dbReference>
<dbReference type="PIRSF" id="PIRSF035875">
    <property type="entry name" value="RNase_BN"/>
    <property type="match status" value="1"/>
</dbReference>
<sequence length="282" mass="31313">MRLFRNPQLWLALAKHIWERNRHQNLSQAAGNLAFTTTLALVPMFTVASMLLGTLPKVVRMKVAFQSWLLDTYMPGGLNEQVFIYLDQFSRQAKGLTLVSTLGLIVTSVMAIAGVEQAFNRIFQLSGRRPILNQILIYSGATLIGPFLLGFGIYLSSLLLGAAEGWIDALTVGFAAFATISPMLLAVVVFTIAYKYLPYTSVAWRDAIAGALIAAFFFELMKFGFGLFLTNARFYRTVYGAFAILPLALIWIYLTWWITLAGAVIVANLPPIRAGLVRVIRY</sequence>
<protein>
    <submittedName>
        <fullName evidence="7">Ribonuclease BN</fullName>
    </submittedName>
    <submittedName>
        <fullName evidence="8">YihY family inner membrane protein</fullName>
    </submittedName>
</protein>
<dbReference type="EMBL" id="CP030085">
    <property type="protein sequence ID" value="AWW49688.1"/>
    <property type="molecule type" value="Genomic_DNA"/>
</dbReference>
<reference evidence="9 11" key="2">
    <citation type="submission" date="2018-06" db="EMBL/GenBank/DDBJ databases">
        <title>Genome of strain Polynucleobacter sp. FUKU-NW-11.</title>
        <authorList>
            <person name="Hahn M.W."/>
        </authorList>
    </citation>
    <scope>NUCLEOTIDE SEQUENCE [LARGE SCALE GENOMIC DNA]</scope>
    <source>
        <strain evidence="9">FUKU-NW-11</strain>
        <strain evidence="11">FUKU-NW11</strain>
    </source>
</reference>
<evidence type="ECO:0000313" key="7">
    <source>
        <dbReference type="EMBL" id="AWW49688.1"/>
    </source>
</evidence>
<dbReference type="InterPro" id="IPR017039">
    <property type="entry name" value="Virul_fac_BrkB"/>
</dbReference>
<evidence type="ECO:0000256" key="6">
    <source>
        <dbReference type="SAM" id="Phobius"/>
    </source>
</evidence>
<dbReference type="GO" id="GO:0005886">
    <property type="term" value="C:plasma membrane"/>
    <property type="evidence" value="ECO:0007669"/>
    <property type="project" value="UniProtKB-SubCell"/>
</dbReference>
<dbReference type="EMBL" id="QMCH01000003">
    <property type="protein sequence ID" value="RAZ42348.1"/>
    <property type="molecule type" value="Genomic_DNA"/>
</dbReference>
<reference evidence="7" key="3">
    <citation type="journal article" date="2019" name="Int. J. Syst. Evol. Microbiol.">
        <title>Polynucleobacter paneuropaeus sp. nov., characterized by six strains isolated from freshwater lakes located along a 3000 km north-south cross-section across Europe.</title>
        <authorList>
            <person name="Hoetzinger M."/>
            <person name="Schmidt J."/>
            <person name="Pitt A."/>
            <person name="Koll U."/>
            <person name="Lang E."/>
            <person name="Hahn M.W."/>
        </authorList>
    </citation>
    <scope>NUCLEOTIDE SEQUENCE</scope>
    <source>
        <strain evidence="7">MG-25-Pas1-D2</strain>
    </source>
</reference>
<name>A0A2Z4JS77_9BURK</name>
<dbReference type="Proteomes" id="UP000248592">
    <property type="component" value="Chromosome"/>
</dbReference>
<keyword evidence="3 6" id="KW-0812">Transmembrane</keyword>
<reference evidence="10" key="1">
    <citation type="submission" date="2018-06" db="EMBL/GenBank/DDBJ databases">
        <title>Description of a new Polynucleobacter species.</title>
        <authorList>
            <person name="Hahn M.W."/>
        </authorList>
    </citation>
    <scope>NUCLEOTIDE SEQUENCE [LARGE SCALE GENOMIC DNA]</scope>
    <source>
        <strain evidence="10">MG-25-Pas1-D2</strain>
    </source>
</reference>
<dbReference type="RefSeq" id="WP_112209269.1">
    <property type="nucleotide sequence ID" value="NZ_CBCSBS010000001.1"/>
</dbReference>
<evidence type="ECO:0000256" key="1">
    <source>
        <dbReference type="ARBA" id="ARBA00004651"/>
    </source>
</evidence>
<reference evidence="8" key="4">
    <citation type="journal article" date="2021" name="Genome Biol. Evol.">
        <title>Continental-Scale Gene Flow Prevents Allopatric Divergence of Pelagic Freshwater Bacteria.</title>
        <authorList>
            <person name="Hoetzinger M."/>
            <person name="Pitt A."/>
            <person name="Huemer A."/>
            <person name="Hahn M.W."/>
        </authorList>
    </citation>
    <scope>NUCLEOTIDE SEQUENCE</scope>
    <source>
        <strain evidence="8">SM1-W8</strain>
    </source>
</reference>
<evidence type="ECO:0000313" key="11">
    <source>
        <dbReference type="Proteomes" id="UP000251072"/>
    </source>
</evidence>
<evidence type="ECO:0000313" key="8">
    <source>
        <dbReference type="EMBL" id="MBT8550901.1"/>
    </source>
</evidence>
<dbReference type="OrthoDB" id="9808671at2"/>
<accession>A0A2Z4JS77</accession>
<feature type="transmembrane region" description="Helical" evidence="6">
    <location>
        <begin position="135"/>
        <end position="160"/>
    </location>
</feature>
<dbReference type="AlphaFoldDB" id="A0A2Z4JS77"/>
<dbReference type="EMBL" id="JAANEY010000001">
    <property type="protein sequence ID" value="MBT8550901.1"/>
    <property type="molecule type" value="Genomic_DNA"/>
</dbReference>
<comment type="subcellular location">
    <subcellularLocation>
        <location evidence="1">Cell membrane</location>
        <topology evidence="1">Multi-pass membrane protein</topology>
    </subcellularLocation>
</comment>
<dbReference type="Proteomes" id="UP000251072">
    <property type="component" value="Unassembled WGS sequence"/>
</dbReference>
<evidence type="ECO:0000256" key="2">
    <source>
        <dbReference type="ARBA" id="ARBA00022475"/>
    </source>
</evidence>
<feature type="transmembrane region" description="Helical" evidence="6">
    <location>
        <begin position="33"/>
        <end position="52"/>
    </location>
</feature>
<proteinExistence type="predicted"/>
<evidence type="ECO:0000256" key="3">
    <source>
        <dbReference type="ARBA" id="ARBA00022692"/>
    </source>
</evidence>
<feature type="transmembrane region" description="Helical" evidence="6">
    <location>
        <begin position="208"/>
        <end position="229"/>
    </location>
</feature>
<dbReference type="NCBIfam" id="TIGR00765">
    <property type="entry name" value="yihY_not_rbn"/>
    <property type="match status" value="1"/>
</dbReference>
<gene>
    <name evidence="9" type="ORF">DP176_07335</name>
    <name evidence="8" type="ORF">G6731_02870</name>
    <name evidence="7" type="ORF">Pas1_04390</name>
</gene>
<keyword evidence="4 6" id="KW-1133">Transmembrane helix</keyword>
<dbReference type="PANTHER" id="PTHR30213:SF0">
    <property type="entry name" value="UPF0761 MEMBRANE PROTEIN YIHY"/>
    <property type="match status" value="1"/>
</dbReference>
<evidence type="ECO:0000256" key="4">
    <source>
        <dbReference type="ARBA" id="ARBA00022989"/>
    </source>
</evidence>
<feature type="transmembrane region" description="Helical" evidence="6">
    <location>
        <begin position="172"/>
        <end position="196"/>
    </location>
</feature>
<dbReference type="PANTHER" id="PTHR30213">
    <property type="entry name" value="INNER MEMBRANE PROTEIN YHJD"/>
    <property type="match status" value="1"/>
</dbReference>
<organism evidence="7 10">
    <name type="scientific">Polynucleobacter paneuropaeus</name>
    <dbReference type="NCBI Taxonomy" id="2527775"/>
    <lineage>
        <taxon>Bacteria</taxon>
        <taxon>Pseudomonadati</taxon>
        <taxon>Pseudomonadota</taxon>
        <taxon>Betaproteobacteria</taxon>
        <taxon>Burkholderiales</taxon>
        <taxon>Burkholderiaceae</taxon>
        <taxon>Polynucleobacter</taxon>
    </lineage>
</organism>
<evidence type="ECO:0000313" key="9">
    <source>
        <dbReference type="EMBL" id="RAZ42348.1"/>
    </source>
</evidence>
<keyword evidence="11" id="KW-1185">Reference proteome</keyword>
<feature type="transmembrane region" description="Helical" evidence="6">
    <location>
        <begin position="241"/>
        <end position="267"/>
    </location>
</feature>
<dbReference type="Pfam" id="PF03631">
    <property type="entry name" value="Virul_fac_BrkB"/>
    <property type="match status" value="1"/>
</dbReference>
<evidence type="ECO:0000313" key="10">
    <source>
        <dbReference type="Proteomes" id="UP000248592"/>
    </source>
</evidence>